<reference evidence="5 6" key="1">
    <citation type="submission" date="2021-03" db="EMBL/GenBank/DDBJ databases">
        <title>Enterococcal diversity collection.</title>
        <authorList>
            <person name="Gilmore M.S."/>
            <person name="Schwartzman J."/>
            <person name="Van Tyne D."/>
            <person name="Martin M."/>
            <person name="Earl A.M."/>
            <person name="Manson A.L."/>
            <person name="Straub T."/>
            <person name="Salamzade R."/>
            <person name="Saavedra J."/>
            <person name="Lebreton F."/>
            <person name="Prichula J."/>
            <person name="Schaufler K."/>
            <person name="Gaca A."/>
            <person name="Sgardioli B."/>
            <person name="Wagenaar J."/>
            <person name="Strong T."/>
        </authorList>
    </citation>
    <scope>NUCLEOTIDE SEQUENCE [LARGE SCALE GENOMIC DNA]</scope>
    <source>
        <strain evidence="5 6">DIV0080</strain>
    </source>
</reference>
<comment type="similarity">
    <text evidence="2 3">Belongs to the pyridoxal phosphate-binding protein YggS/PROSC family.</text>
</comment>
<dbReference type="Proteomes" id="UP000664857">
    <property type="component" value="Unassembled WGS sequence"/>
</dbReference>
<evidence type="ECO:0000256" key="3">
    <source>
        <dbReference type="RuleBase" id="RU004514"/>
    </source>
</evidence>
<dbReference type="InterPro" id="IPR011078">
    <property type="entry name" value="PyrdxlP_homeostasis"/>
</dbReference>
<sequence length="231" mass="26369">MNRNIQQIEKTIQAALKISHRDKNSVTLVCVSKSVDLETTQQVVDLGIHQLAENRVEKLLHKKSELVSNEPLVWHFIGNLQRRKVKEIINEIDYFHALDTLKLAGEINKRAEKDISCFIQVNVSGESSKQGIRPEELDGFIEALQEFSKVKVVGLMTMAPFDSSNEELRNIFRTLNQLKQSIEMKQLSYAPCHELSMGMSGDFEIAIEEGSTFVRVGSSFFDKEEKEVEER</sequence>
<evidence type="ECO:0000259" key="4">
    <source>
        <dbReference type="Pfam" id="PF01168"/>
    </source>
</evidence>
<dbReference type="SUPFAM" id="SSF51419">
    <property type="entry name" value="PLP-binding barrel"/>
    <property type="match status" value="1"/>
</dbReference>
<evidence type="ECO:0000256" key="1">
    <source>
        <dbReference type="ARBA" id="ARBA00022898"/>
    </source>
</evidence>
<evidence type="ECO:0000256" key="2">
    <source>
        <dbReference type="HAMAP-Rule" id="MF_02087"/>
    </source>
</evidence>
<comment type="caution">
    <text evidence="5">The sequence shown here is derived from an EMBL/GenBank/DDBJ whole genome shotgun (WGS) entry which is preliminary data.</text>
</comment>
<dbReference type="PANTHER" id="PTHR10146">
    <property type="entry name" value="PROLINE SYNTHETASE CO-TRANSCRIBED BACTERIAL HOMOLOG PROTEIN"/>
    <property type="match status" value="1"/>
</dbReference>
<dbReference type="EMBL" id="JAFLVX010000008">
    <property type="protein sequence ID" value="MBO0475959.1"/>
    <property type="molecule type" value="Genomic_DNA"/>
</dbReference>
<accession>A0ABS3HQD5</accession>
<keyword evidence="6" id="KW-1185">Reference proteome</keyword>
<proteinExistence type="inferred from homology"/>
<comment type="function">
    <text evidence="2">Pyridoxal 5'-phosphate (PLP)-binding protein, which is involved in PLP homeostasis.</text>
</comment>
<keyword evidence="1 2" id="KW-0663">Pyridoxal phosphate</keyword>
<feature type="domain" description="Alanine racemase N-terminal" evidence="4">
    <location>
        <begin position="25"/>
        <end position="221"/>
    </location>
</feature>
<dbReference type="Gene3D" id="3.20.20.10">
    <property type="entry name" value="Alanine racemase"/>
    <property type="match status" value="1"/>
</dbReference>
<dbReference type="PANTHER" id="PTHR10146:SF14">
    <property type="entry name" value="PYRIDOXAL PHOSPHATE HOMEOSTASIS PROTEIN"/>
    <property type="match status" value="1"/>
</dbReference>
<dbReference type="HAMAP" id="MF_02087">
    <property type="entry name" value="PLP_homeostasis"/>
    <property type="match status" value="1"/>
</dbReference>
<dbReference type="PROSITE" id="PS01211">
    <property type="entry name" value="UPF0001"/>
    <property type="match status" value="1"/>
</dbReference>
<organism evidence="5 6">
    <name type="scientific">Candidatus Vagococcus giribetii</name>
    <dbReference type="NCBI Taxonomy" id="2230876"/>
    <lineage>
        <taxon>Bacteria</taxon>
        <taxon>Bacillati</taxon>
        <taxon>Bacillota</taxon>
        <taxon>Bacilli</taxon>
        <taxon>Lactobacillales</taxon>
        <taxon>Enterococcaceae</taxon>
        <taxon>Vagococcus</taxon>
    </lineage>
</organism>
<dbReference type="Pfam" id="PF01168">
    <property type="entry name" value="Ala_racemase_N"/>
    <property type="match status" value="1"/>
</dbReference>
<feature type="modified residue" description="N6-(pyridoxal phosphate)lysine" evidence="2">
    <location>
        <position position="33"/>
    </location>
</feature>
<dbReference type="NCBIfam" id="TIGR00044">
    <property type="entry name" value="YggS family pyridoxal phosphate-dependent enzyme"/>
    <property type="match status" value="1"/>
</dbReference>
<protein>
    <recommendedName>
        <fullName evidence="2">Pyridoxal phosphate homeostasis protein</fullName>
        <shortName evidence="2">PLP homeostasis protein</shortName>
    </recommendedName>
</protein>
<evidence type="ECO:0000313" key="5">
    <source>
        <dbReference type="EMBL" id="MBO0475959.1"/>
    </source>
</evidence>
<dbReference type="InterPro" id="IPR001608">
    <property type="entry name" value="Ala_racemase_N"/>
</dbReference>
<evidence type="ECO:0000313" key="6">
    <source>
        <dbReference type="Proteomes" id="UP000664857"/>
    </source>
</evidence>
<gene>
    <name evidence="5" type="ORF">DOK76_02680</name>
</gene>
<dbReference type="PIRSF" id="PIRSF004848">
    <property type="entry name" value="YBL036c_PLPDEIII"/>
    <property type="match status" value="1"/>
</dbReference>
<dbReference type="InterPro" id="IPR029066">
    <property type="entry name" value="PLP-binding_barrel"/>
</dbReference>
<name>A0ABS3HQD5_9ENTE</name>
<dbReference type="CDD" id="cd00635">
    <property type="entry name" value="PLPDE_III_YBL036c_like"/>
    <property type="match status" value="1"/>
</dbReference>